<evidence type="ECO:0000313" key="8">
    <source>
        <dbReference type="WBParaSite" id="nRc.2.0.1.t07345-RA"/>
    </source>
</evidence>
<organism evidence="7 8">
    <name type="scientific">Romanomermis culicivorax</name>
    <name type="common">Nematode worm</name>
    <dbReference type="NCBI Taxonomy" id="13658"/>
    <lineage>
        <taxon>Eukaryota</taxon>
        <taxon>Metazoa</taxon>
        <taxon>Ecdysozoa</taxon>
        <taxon>Nematoda</taxon>
        <taxon>Enoplea</taxon>
        <taxon>Dorylaimia</taxon>
        <taxon>Mermithida</taxon>
        <taxon>Mermithoidea</taxon>
        <taxon>Mermithidae</taxon>
        <taxon>Romanomermis</taxon>
    </lineage>
</organism>
<evidence type="ECO:0000256" key="1">
    <source>
        <dbReference type="ARBA" id="ARBA00004370"/>
    </source>
</evidence>
<feature type="transmembrane region" description="Helical" evidence="5">
    <location>
        <begin position="188"/>
        <end position="212"/>
    </location>
</feature>
<feature type="domain" description="G-protein coupled receptors family 1 profile" evidence="6">
    <location>
        <begin position="43"/>
        <end position="321"/>
    </location>
</feature>
<evidence type="ECO:0000313" key="7">
    <source>
        <dbReference type="Proteomes" id="UP000887565"/>
    </source>
</evidence>
<dbReference type="PANTHER" id="PTHR24224">
    <property type="entry name" value="CARDIOACCELERATORY PEPTIDE RECEPTOR-RELATED"/>
    <property type="match status" value="1"/>
</dbReference>
<dbReference type="GO" id="GO:0016020">
    <property type="term" value="C:membrane"/>
    <property type="evidence" value="ECO:0007669"/>
    <property type="project" value="UniProtKB-SubCell"/>
</dbReference>
<dbReference type="SUPFAM" id="SSF81321">
    <property type="entry name" value="Family A G protein-coupled receptor-like"/>
    <property type="match status" value="1"/>
</dbReference>
<feature type="transmembrane region" description="Helical" evidence="5">
    <location>
        <begin position="64"/>
        <end position="86"/>
    </location>
</feature>
<dbReference type="InterPro" id="IPR052665">
    <property type="entry name" value="Neuropeptide-GPCR"/>
</dbReference>
<dbReference type="WBParaSite" id="nRc.2.0.1.t07345-RA">
    <property type="protein sequence ID" value="nRc.2.0.1.t07345-RA"/>
    <property type="gene ID" value="nRc.2.0.1.g07345"/>
</dbReference>
<accession>A0A915HZN9</accession>
<dbReference type="InterPro" id="IPR000276">
    <property type="entry name" value="GPCR_Rhodpsn"/>
</dbReference>
<evidence type="ECO:0000256" key="4">
    <source>
        <dbReference type="ARBA" id="ARBA00023136"/>
    </source>
</evidence>
<evidence type="ECO:0000256" key="3">
    <source>
        <dbReference type="ARBA" id="ARBA00022989"/>
    </source>
</evidence>
<feature type="transmembrane region" description="Helical" evidence="5">
    <location>
        <begin position="145"/>
        <end position="168"/>
    </location>
</feature>
<dbReference type="Gene3D" id="1.20.1070.10">
    <property type="entry name" value="Rhodopsin 7-helix transmembrane proteins"/>
    <property type="match status" value="1"/>
</dbReference>
<feature type="transmembrane region" description="Helical" evidence="5">
    <location>
        <begin position="29"/>
        <end position="52"/>
    </location>
</feature>
<evidence type="ECO:0000256" key="2">
    <source>
        <dbReference type="ARBA" id="ARBA00022692"/>
    </source>
</evidence>
<proteinExistence type="predicted"/>
<keyword evidence="2 5" id="KW-0812">Transmembrane</keyword>
<name>A0A915HZN9_ROMCU</name>
<feature type="transmembrane region" description="Helical" evidence="5">
    <location>
        <begin position="106"/>
        <end position="124"/>
    </location>
</feature>
<evidence type="ECO:0000256" key="5">
    <source>
        <dbReference type="SAM" id="Phobius"/>
    </source>
</evidence>
<keyword evidence="4 5" id="KW-0472">Membrane</keyword>
<dbReference type="PANTHER" id="PTHR24224:SF36">
    <property type="entry name" value="NEMATOCIN RECEPTOR 2"/>
    <property type="match status" value="1"/>
</dbReference>
<dbReference type="GO" id="GO:0004930">
    <property type="term" value="F:G protein-coupled receptor activity"/>
    <property type="evidence" value="ECO:0007669"/>
    <property type="project" value="InterPro"/>
</dbReference>
<keyword evidence="7" id="KW-1185">Reference proteome</keyword>
<keyword evidence="3 5" id="KW-1133">Transmembrane helix</keyword>
<dbReference type="PROSITE" id="PS50262">
    <property type="entry name" value="G_PROTEIN_RECEP_F1_2"/>
    <property type="match status" value="1"/>
</dbReference>
<comment type="subcellular location">
    <subcellularLocation>
        <location evidence="1">Membrane</location>
    </subcellularLocation>
</comment>
<dbReference type="InterPro" id="IPR017452">
    <property type="entry name" value="GPCR_Rhodpsn_7TM"/>
</dbReference>
<dbReference type="AlphaFoldDB" id="A0A915HZN9"/>
<protein>
    <submittedName>
        <fullName evidence="8">G-protein coupled receptors family 1 profile domain-containing protein</fullName>
    </submittedName>
</protein>
<feature type="transmembrane region" description="Helical" evidence="5">
    <location>
        <begin position="287"/>
        <end position="312"/>
    </location>
</feature>
<sequence length="321" mass="36237">MDFNFSFDNLTNDASDYERQRFMAHLPKVIATLGITMILALVGNVTLAIIIVSKSKNCLSPIEILILHTCLADILFALLTILPQMATFLTIPSFHGSDFFCRLVKYAQLIPLYASPYLLVAISIDRYMAICRPLVSYRFKYSMTHYLALGAWTLSLIFSVPNFVTVSLEMKNETAICLSTDDINIEKVTVTFFAIFAWVIPTLIASILYTFVCLKVRKSSKLYAESCSNESSRQSSKKVNLLKRHCVVSTSKSISSTSCSLRSRKRLAAMNQVQGKRLSYKMKTVKLTLTIVSCNFILLAPFCMANCFETWFPHWSLGKPR</sequence>
<evidence type="ECO:0000259" key="6">
    <source>
        <dbReference type="PROSITE" id="PS50262"/>
    </source>
</evidence>
<reference evidence="8" key="1">
    <citation type="submission" date="2022-11" db="UniProtKB">
        <authorList>
            <consortium name="WormBaseParasite"/>
        </authorList>
    </citation>
    <scope>IDENTIFICATION</scope>
</reference>
<dbReference type="Proteomes" id="UP000887565">
    <property type="component" value="Unplaced"/>
</dbReference>
<dbReference type="PRINTS" id="PR00237">
    <property type="entry name" value="GPCRRHODOPSN"/>
</dbReference>
<dbReference type="Pfam" id="PF00001">
    <property type="entry name" value="7tm_1"/>
    <property type="match status" value="1"/>
</dbReference>
<dbReference type="OMA" id="AIINDSW"/>